<dbReference type="PROSITE" id="PS01124">
    <property type="entry name" value="HTH_ARAC_FAMILY_2"/>
    <property type="match status" value="1"/>
</dbReference>
<evidence type="ECO:0000259" key="4">
    <source>
        <dbReference type="PROSITE" id="PS01124"/>
    </source>
</evidence>
<dbReference type="RefSeq" id="WP_116851849.1">
    <property type="nucleotide sequence ID" value="NZ_QTJV01000001.1"/>
</dbReference>
<protein>
    <submittedName>
        <fullName evidence="5">AraC family transcriptional regulator</fullName>
    </submittedName>
</protein>
<sequence>MEYQGAPIKGNIFLSCSKQTHYSREVILSQHALLHVFDGELRVHNGTAEKVYHSGDTVLIPRNYLCRLSKYPVNEKPFKSISILFPEEQIRKHFEPNTGKKHSGHLTIAPHPLLESLFSSLLPYFDMHEELPADLAAIKIDETMTILKKVYQPTSEVLATFDEPGKIDLGEYMEQHYMYNLPLEKFGYLTGRSLTTFKKDFKHIYQTTPGKWLTQKRLALAHYQIFVQKKKVTDVYLDAGFENLSHFSFAFKKQYGYSPTNNK</sequence>
<dbReference type="PANTHER" id="PTHR43280">
    <property type="entry name" value="ARAC-FAMILY TRANSCRIPTIONAL REGULATOR"/>
    <property type="match status" value="1"/>
</dbReference>
<evidence type="ECO:0000313" key="5">
    <source>
        <dbReference type="EMBL" id="RFM36527.1"/>
    </source>
</evidence>
<keyword evidence="3" id="KW-0804">Transcription</keyword>
<dbReference type="AlphaFoldDB" id="A0A3E1P8Q3"/>
<evidence type="ECO:0000256" key="2">
    <source>
        <dbReference type="ARBA" id="ARBA00023125"/>
    </source>
</evidence>
<feature type="domain" description="HTH araC/xylS-type" evidence="4">
    <location>
        <begin position="167"/>
        <end position="263"/>
    </location>
</feature>
<name>A0A3E1P8Q3_9BACT</name>
<evidence type="ECO:0000313" key="6">
    <source>
        <dbReference type="Proteomes" id="UP000261174"/>
    </source>
</evidence>
<keyword evidence="2" id="KW-0238">DNA-binding</keyword>
<keyword evidence="1" id="KW-0805">Transcription regulation</keyword>
<dbReference type="EMBL" id="QTJV01000001">
    <property type="protein sequence ID" value="RFM36527.1"/>
    <property type="molecule type" value="Genomic_DNA"/>
</dbReference>
<dbReference type="GO" id="GO:0003700">
    <property type="term" value="F:DNA-binding transcription factor activity"/>
    <property type="evidence" value="ECO:0007669"/>
    <property type="project" value="InterPro"/>
</dbReference>
<dbReference type="SMART" id="SM00342">
    <property type="entry name" value="HTH_ARAC"/>
    <property type="match status" value="1"/>
</dbReference>
<evidence type="ECO:0000256" key="3">
    <source>
        <dbReference type="ARBA" id="ARBA00023163"/>
    </source>
</evidence>
<dbReference type="GO" id="GO:0043565">
    <property type="term" value="F:sequence-specific DNA binding"/>
    <property type="evidence" value="ECO:0007669"/>
    <property type="project" value="InterPro"/>
</dbReference>
<organism evidence="5 6">
    <name type="scientific">Chitinophaga silvisoli</name>
    <dbReference type="NCBI Taxonomy" id="2291814"/>
    <lineage>
        <taxon>Bacteria</taxon>
        <taxon>Pseudomonadati</taxon>
        <taxon>Bacteroidota</taxon>
        <taxon>Chitinophagia</taxon>
        <taxon>Chitinophagales</taxon>
        <taxon>Chitinophagaceae</taxon>
        <taxon>Chitinophaga</taxon>
    </lineage>
</organism>
<dbReference type="Proteomes" id="UP000261174">
    <property type="component" value="Unassembled WGS sequence"/>
</dbReference>
<gene>
    <name evidence="5" type="ORF">DXN04_03225</name>
</gene>
<dbReference type="PANTHER" id="PTHR43280:SF2">
    <property type="entry name" value="HTH-TYPE TRANSCRIPTIONAL REGULATOR EXSA"/>
    <property type="match status" value="1"/>
</dbReference>
<dbReference type="InterPro" id="IPR009057">
    <property type="entry name" value="Homeodomain-like_sf"/>
</dbReference>
<reference evidence="5 6" key="1">
    <citation type="submission" date="2018-08" db="EMBL/GenBank/DDBJ databases">
        <title>Chitinophaga sp. K20C18050901, a novel bacterium isolated from forest soil.</title>
        <authorList>
            <person name="Wang C."/>
        </authorList>
    </citation>
    <scope>NUCLEOTIDE SEQUENCE [LARGE SCALE GENOMIC DNA]</scope>
    <source>
        <strain evidence="5 6">K20C18050901</strain>
    </source>
</reference>
<proteinExistence type="predicted"/>
<dbReference type="Gene3D" id="1.10.10.60">
    <property type="entry name" value="Homeodomain-like"/>
    <property type="match status" value="1"/>
</dbReference>
<dbReference type="OrthoDB" id="4480133at2"/>
<dbReference type="SUPFAM" id="SSF46689">
    <property type="entry name" value="Homeodomain-like"/>
    <property type="match status" value="1"/>
</dbReference>
<keyword evidence="6" id="KW-1185">Reference proteome</keyword>
<dbReference type="Pfam" id="PF22200">
    <property type="entry name" value="ExsA_N"/>
    <property type="match status" value="1"/>
</dbReference>
<accession>A0A3E1P8Q3</accession>
<dbReference type="Pfam" id="PF12833">
    <property type="entry name" value="HTH_18"/>
    <property type="match status" value="1"/>
</dbReference>
<evidence type="ECO:0000256" key="1">
    <source>
        <dbReference type="ARBA" id="ARBA00023015"/>
    </source>
</evidence>
<comment type="caution">
    <text evidence="5">The sequence shown here is derived from an EMBL/GenBank/DDBJ whole genome shotgun (WGS) entry which is preliminary data.</text>
</comment>
<dbReference type="InterPro" id="IPR054015">
    <property type="entry name" value="ExsA-like_N"/>
</dbReference>
<dbReference type="InterPro" id="IPR018060">
    <property type="entry name" value="HTH_AraC"/>
</dbReference>